<dbReference type="EMBL" id="ML977348">
    <property type="protein sequence ID" value="KAF2108390.1"/>
    <property type="molecule type" value="Genomic_DNA"/>
</dbReference>
<name>A0A6A5YN34_9PLEO</name>
<dbReference type="Proteomes" id="UP000799770">
    <property type="component" value="Unassembled WGS sequence"/>
</dbReference>
<gene>
    <name evidence="1" type="ORF">BDV96DRAFT_605754</name>
</gene>
<dbReference type="SUPFAM" id="SSF52047">
    <property type="entry name" value="RNI-like"/>
    <property type="match status" value="1"/>
</dbReference>
<dbReference type="AlphaFoldDB" id="A0A6A5YN34"/>
<evidence type="ECO:0000313" key="1">
    <source>
        <dbReference type="EMBL" id="KAF2108390.1"/>
    </source>
</evidence>
<sequence>METVCGLYSSWYNAIASYDATTEEFDFDGLFCELLIAGLEDPLVALLMAILPSVKDLYLHGVTPWDTYSLPWKAPTHHFKSLEHISSTSVDYQWPIQFLFDQIQGEKLHTIEAHYVAIGNCMDSNGTIVTTPLEYAPISLHITNLKLEQVWFTAHDLKTFMNACINLKSLLLSPHNPTGWEDEFEISTEEIMEILLIHKDNLEELHVARFPTIVDILDFMPQFKSLKLFGMSLKILSENPDDAPEADNTYDPSQFKDCLPPSLEHLFLETGESPYTLTFDPLPQIFSLMKSSPKLPTLKAITMYAGDKELSYWGQEAGLKFDLVDNEWRLVNRTTETKQIDLYVATDRPRFGRYGDPSFREQDKYKDAGIRCLRWTGDRYVKEKVRNLAKEWNERNRATARVLNVNDDVVP</sequence>
<protein>
    <recommendedName>
        <fullName evidence="3">F-box domain-containing protein</fullName>
    </recommendedName>
</protein>
<proteinExistence type="predicted"/>
<reference evidence="1" key="1">
    <citation type="journal article" date="2020" name="Stud. Mycol.">
        <title>101 Dothideomycetes genomes: a test case for predicting lifestyles and emergence of pathogens.</title>
        <authorList>
            <person name="Haridas S."/>
            <person name="Albert R."/>
            <person name="Binder M."/>
            <person name="Bloem J."/>
            <person name="Labutti K."/>
            <person name="Salamov A."/>
            <person name="Andreopoulos B."/>
            <person name="Baker S."/>
            <person name="Barry K."/>
            <person name="Bills G."/>
            <person name="Bluhm B."/>
            <person name="Cannon C."/>
            <person name="Castanera R."/>
            <person name="Culley D."/>
            <person name="Daum C."/>
            <person name="Ezra D."/>
            <person name="Gonzalez J."/>
            <person name="Henrissat B."/>
            <person name="Kuo A."/>
            <person name="Liang C."/>
            <person name="Lipzen A."/>
            <person name="Lutzoni F."/>
            <person name="Magnuson J."/>
            <person name="Mondo S."/>
            <person name="Nolan M."/>
            <person name="Ohm R."/>
            <person name="Pangilinan J."/>
            <person name="Park H.-J."/>
            <person name="Ramirez L."/>
            <person name="Alfaro M."/>
            <person name="Sun H."/>
            <person name="Tritt A."/>
            <person name="Yoshinaga Y."/>
            <person name="Zwiers L.-H."/>
            <person name="Turgeon B."/>
            <person name="Goodwin S."/>
            <person name="Spatafora J."/>
            <person name="Crous P."/>
            <person name="Grigoriev I."/>
        </authorList>
    </citation>
    <scope>NUCLEOTIDE SEQUENCE</scope>
    <source>
        <strain evidence="1">CBS 627.86</strain>
    </source>
</reference>
<evidence type="ECO:0008006" key="3">
    <source>
        <dbReference type="Google" id="ProtNLM"/>
    </source>
</evidence>
<dbReference type="OrthoDB" id="3935706at2759"/>
<accession>A0A6A5YN34</accession>
<organism evidence="1 2">
    <name type="scientific">Lophiotrema nucula</name>
    <dbReference type="NCBI Taxonomy" id="690887"/>
    <lineage>
        <taxon>Eukaryota</taxon>
        <taxon>Fungi</taxon>
        <taxon>Dikarya</taxon>
        <taxon>Ascomycota</taxon>
        <taxon>Pezizomycotina</taxon>
        <taxon>Dothideomycetes</taxon>
        <taxon>Pleosporomycetidae</taxon>
        <taxon>Pleosporales</taxon>
        <taxon>Lophiotremataceae</taxon>
        <taxon>Lophiotrema</taxon>
    </lineage>
</organism>
<evidence type="ECO:0000313" key="2">
    <source>
        <dbReference type="Proteomes" id="UP000799770"/>
    </source>
</evidence>
<keyword evidence="2" id="KW-1185">Reference proteome</keyword>